<dbReference type="EMBL" id="JAGFBS010000005">
    <property type="protein sequence ID" value="KAG6379032.1"/>
    <property type="molecule type" value="Genomic_DNA"/>
</dbReference>
<dbReference type="SUPFAM" id="SSF54001">
    <property type="entry name" value="Cysteine proteinases"/>
    <property type="match status" value="1"/>
</dbReference>
<keyword evidence="2" id="KW-1185">Reference proteome</keyword>
<dbReference type="OrthoDB" id="2976051at2759"/>
<sequence>MPLPTKLNELCNHNSLMDDVWISPSIGQIPCWMEDKHVHNGIRTILKRDCCTEKEWRFSLKVDNLCRWYRDELADIELALRTARNENFGLLLQHCREQLWTLIPWWELATWLSQGTSEIHIFQVQLTIIEALEATFKEHGIDQVNPDLDLTLDAEDEVTLDYLIDKTLTADEEKPSHPDPIPIKILWQMPPDLTYDPVRVMTQVATNAIHDRTSKVILPEMGSFARFAIEPADLAMLDSPTSWINDICINSCISLLFSAIHGTCSPTSSRFTVFSTHEQPWWNDVPVSPSSLSPRPSSQPDRRSCNSSLNFLQLSTISPVPQADLQSWTAHPLITDPVQTNDHNCGIWVLAIIAATFQAFGMMMSMTESDMASFHRYLHGCILAKNYA</sequence>
<protein>
    <recommendedName>
        <fullName evidence="3">Ubiquitin-like protease family profile domain-containing protein</fullName>
    </recommendedName>
</protein>
<evidence type="ECO:0000313" key="1">
    <source>
        <dbReference type="EMBL" id="KAG6379032.1"/>
    </source>
</evidence>
<name>A0A8I2YWM2_9AGAM</name>
<organism evidence="1 2">
    <name type="scientific">Boletus reticuloceps</name>
    <dbReference type="NCBI Taxonomy" id="495285"/>
    <lineage>
        <taxon>Eukaryota</taxon>
        <taxon>Fungi</taxon>
        <taxon>Dikarya</taxon>
        <taxon>Basidiomycota</taxon>
        <taxon>Agaricomycotina</taxon>
        <taxon>Agaricomycetes</taxon>
        <taxon>Agaricomycetidae</taxon>
        <taxon>Boletales</taxon>
        <taxon>Boletineae</taxon>
        <taxon>Boletaceae</taxon>
        <taxon>Boletoideae</taxon>
        <taxon>Boletus</taxon>
    </lineage>
</organism>
<dbReference type="InterPro" id="IPR038765">
    <property type="entry name" value="Papain-like_cys_pep_sf"/>
</dbReference>
<accession>A0A8I2YWM2</accession>
<dbReference type="Proteomes" id="UP000683000">
    <property type="component" value="Unassembled WGS sequence"/>
</dbReference>
<reference evidence="1" key="1">
    <citation type="submission" date="2021-03" db="EMBL/GenBank/DDBJ databases">
        <title>Evolutionary innovations through gain and loss of genes in the ectomycorrhizal Boletales.</title>
        <authorList>
            <person name="Wu G."/>
            <person name="Miyauchi S."/>
            <person name="Morin E."/>
            <person name="Yang Z.-L."/>
            <person name="Xu J."/>
            <person name="Martin F.M."/>
        </authorList>
    </citation>
    <scope>NUCLEOTIDE SEQUENCE</scope>
    <source>
        <strain evidence="1">BR01</strain>
    </source>
</reference>
<evidence type="ECO:0000313" key="2">
    <source>
        <dbReference type="Proteomes" id="UP000683000"/>
    </source>
</evidence>
<dbReference type="AlphaFoldDB" id="A0A8I2YWM2"/>
<gene>
    <name evidence="1" type="ORF">JVT61DRAFT_11460</name>
</gene>
<proteinExistence type="predicted"/>
<evidence type="ECO:0008006" key="3">
    <source>
        <dbReference type="Google" id="ProtNLM"/>
    </source>
</evidence>
<comment type="caution">
    <text evidence="1">The sequence shown here is derived from an EMBL/GenBank/DDBJ whole genome shotgun (WGS) entry which is preliminary data.</text>
</comment>